<dbReference type="GO" id="GO:0005829">
    <property type="term" value="C:cytosol"/>
    <property type="evidence" value="ECO:0007669"/>
    <property type="project" value="TreeGrafter"/>
</dbReference>
<protein>
    <recommendedName>
        <fullName evidence="9">Copper transport protein ATOX1</fullName>
    </recommendedName>
    <alternativeName>
        <fullName evidence="10">Metal transport protein ATX1</fullName>
    </alternativeName>
</protein>
<comment type="subunit">
    <text evidence="11">Homodimer. Interacts with ATP7B. Interacts with ATP7A. Interacts (via dimer form) with SLC31A1 (via C-terminal domain); this interaction improves ATOX1 stability and controls intracellular Cu(I) levels.</text>
</comment>
<dbReference type="GO" id="GO:0016531">
    <property type="term" value="F:copper chaperone activity"/>
    <property type="evidence" value="ECO:0007669"/>
    <property type="project" value="TreeGrafter"/>
</dbReference>
<accession>A0A6A0HAI5</accession>
<evidence type="ECO:0000259" key="12">
    <source>
        <dbReference type="PROSITE" id="PS50846"/>
    </source>
</evidence>
<evidence type="ECO:0000256" key="6">
    <source>
        <dbReference type="ARBA" id="ARBA00023186"/>
    </source>
</evidence>
<keyword evidence="2" id="KW-0479">Metal-binding</keyword>
<keyword evidence="3" id="KW-0187">Copper transport</keyword>
<keyword evidence="1" id="KW-0813">Transport</keyword>
<evidence type="ECO:0000256" key="1">
    <source>
        <dbReference type="ARBA" id="ARBA00022448"/>
    </source>
</evidence>
<evidence type="ECO:0000256" key="9">
    <source>
        <dbReference type="ARBA" id="ARBA00040962"/>
    </source>
</evidence>
<dbReference type="InterPro" id="IPR036163">
    <property type="entry name" value="HMA_dom_sf"/>
</dbReference>
<evidence type="ECO:0000256" key="2">
    <source>
        <dbReference type="ARBA" id="ARBA00022723"/>
    </source>
</evidence>
<proteinExistence type="inferred from homology"/>
<dbReference type="Gene3D" id="3.30.70.100">
    <property type="match status" value="1"/>
</dbReference>
<dbReference type="OrthoDB" id="689350at2759"/>
<dbReference type="EMBL" id="JQDR03003122">
    <property type="protein sequence ID" value="KAA0202722.1"/>
    <property type="molecule type" value="Genomic_DNA"/>
</dbReference>
<dbReference type="FunFam" id="3.30.70.100:FF:000008">
    <property type="entry name" value="Copper transport protein ATOX1"/>
    <property type="match status" value="1"/>
</dbReference>
<dbReference type="Pfam" id="PF00403">
    <property type="entry name" value="HMA"/>
    <property type="match status" value="1"/>
</dbReference>
<dbReference type="PANTHER" id="PTHR46365:SF1">
    <property type="entry name" value="COPPER TRANSPORT PROTEIN ATOX1"/>
    <property type="match status" value="1"/>
</dbReference>
<feature type="domain" description="HMA" evidence="12">
    <location>
        <begin position="8"/>
        <end position="73"/>
    </location>
</feature>
<dbReference type="GO" id="GO:0046872">
    <property type="term" value="F:metal ion binding"/>
    <property type="evidence" value="ECO:0007669"/>
    <property type="project" value="UniProtKB-KW"/>
</dbReference>
<dbReference type="InterPro" id="IPR006121">
    <property type="entry name" value="HMA_dom"/>
</dbReference>
<evidence type="ECO:0000256" key="3">
    <source>
        <dbReference type="ARBA" id="ARBA00022796"/>
    </source>
</evidence>
<gene>
    <name evidence="13" type="ORF">HAZT_HAZT003683</name>
</gene>
<dbReference type="GO" id="GO:0006825">
    <property type="term" value="P:copper ion transport"/>
    <property type="evidence" value="ECO:0007669"/>
    <property type="project" value="UniProtKB-KW"/>
</dbReference>
<name>A0A6A0HAI5_HYAAZ</name>
<evidence type="ECO:0000256" key="7">
    <source>
        <dbReference type="ARBA" id="ARBA00037651"/>
    </source>
</evidence>
<keyword evidence="5" id="KW-0406">Ion transport</keyword>
<dbReference type="SUPFAM" id="SSF55008">
    <property type="entry name" value="HMA, heavy metal-associated domain"/>
    <property type="match status" value="1"/>
</dbReference>
<evidence type="ECO:0000313" key="13">
    <source>
        <dbReference type="EMBL" id="KAA0202722.1"/>
    </source>
</evidence>
<keyword evidence="4" id="KW-0186">Copper</keyword>
<reference evidence="13" key="3">
    <citation type="submission" date="2019-06" db="EMBL/GenBank/DDBJ databases">
        <authorList>
            <person name="Poynton C."/>
            <person name="Hasenbein S."/>
            <person name="Benoit J.B."/>
            <person name="Sepulveda M.S."/>
            <person name="Poelchau M.F."/>
            <person name="Murali S.C."/>
            <person name="Chen S."/>
            <person name="Glastad K.M."/>
            <person name="Werren J.H."/>
            <person name="Vineis J.H."/>
            <person name="Bowen J.L."/>
            <person name="Friedrich M."/>
            <person name="Jones J."/>
            <person name="Robertson H.M."/>
            <person name="Feyereisen R."/>
            <person name="Mechler-Hickson A."/>
            <person name="Mathers N."/>
            <person name="Lee C.E."/>
            <person name="Colbourne J.K."/>
            <person name="Biales A."/>
            <person name="Johnston J.S."/>
            <person name="Wellborn G.A."/>
            <person name="Rosendale A.J."/>
            <person name="Cridge A.G."/>
            <person name="Munoz-Torres M.C."/>
            <person name="Bain P.A."/>
            <person name="Manny A.R."/>
            <person name="Major K.M."/>
            <person name="Lambert F.N."/>
            <person name="Vulpe C.D."/>
            <person name="Tuck P."/>
            <person name="Blalock B.J."/>
            <person name="Lin Y.-Y."/>
            <person name="Smith M.E."/>
            <person name="Ochoa-Acuna H."/>
            <person name="Chen M.-J.M."/>
            <person name="Childers C.P."/>
            <person name="Qu J."/>
            <person name="Dugan S."/>
            <person name="Lee S.L."/>
            <person name="Chao H."/>
            <person name="Dinh H."/>
            <person name="Han Y."/>
            <person name="Doddapaneni H."/>
            <person name="Worley K.C."/>
            <person name="Muzny D.M."/>
            <person name="Gibbs R.A."/>
            <person name="Richards S."/>
        </authorList>
    </citation>
    <scope>NUCLEOTIDE SEQUENCE</scope>
    <source>
        <strain evidence="13">HAZT.00-mixed</strain>
        <tissue evidence="13">Whole organism</tissue>
    </source>
</reference>
<keyword evidence="6" id="KW-0143">Chaperone</keyword>
<evidence type="ECO:0000256" key="10">
    <source>
        <dbReference type="ARBA" id="ARBA00043201"/>
    </source>
</evidence>
<reference evidence="13" key="2">
    <citation type="journal article" date="2018" name="Environ. Sci. Technol.">
        <title>The Toxicogenome of Hyalella azteca: A Model for Sediment Ecotoxicology and Evolutionary Toxicology.</title>
        <authorList>
            <person name="Poynton H.C."/>
            <person name="Hasenbein S."/>
            <person name="Benoit J.B."/>
            <person name="Sepulveda M.S."/>
            <person name="Poelchau M.F."/>
            <person name="Hughes D.S.T."/>
            <person name="Murali S.C."/>
            <person name="Chen S."/>
            <person name="Glastad K.M."/>
            <person name="Goodisman M.A.D."/>
            <person name="Werren J.H."/>
            <person name="Vineis J.H."/>
            <person name="Bowen J.L."/>
            <person name="Friedrich M."/>
            <person name="Jones J."/>
            <person name="Robertson H.M."/>
            <person name="Feyereisen R."/>
            <person name="Mechler-Hickson A."/>
            <person name="Mathers N."/>
            <person name="Lee C.E."/>
            <person name="Colbourne J.K."/>
            <person name="Biales A."/>
            <person name="Johnston J.S."/>
            <person name="Wellborn G.A."/>
            <person name="Rosendale A.J."/>
            <person name="Cridge A.G."/>
            <person name="Munoz-Torres M.C."/>
            <person name="Bain P.A."/>
            <person name="Manny A.R."/>
            <person name="Major K.M."/>
            <person name="Lambert F.N."/>
            <person name="Vulpe C.D."/>
            <person name="Tuck P."/>
            <person name="Blalock B.J."/>
            <person name="Lin Y.Y."/>
            <person name="Smith M.E."/>
            <person name="Ochoa-Acuna H."/>
            <person name="Chen M.M."/>
            <person name="Childers C.P."/>
            <person name="Qu J."/>
            <person name="Dugan S."/>
            <person name="Lee S.L."/>
            <person name="Chao H."/>
            <person name="Dinh H."/>
            <person name="Han Y."/>
            <person name="Doddapaneni H."/>
            <person name="Worley K.C."/>
            <person name="Muzny D.M."/>
            <person name="Gibbs R.A."/>
            <person name="Richards S."/>
        </authorList>
    </citation>
    <scope>NUCLEOTIDE SEQUENCE</scope>
    <source>
        <strain evidence="13">HAZT.00-mixed</strain>
        <tissue evidence="13">Whole organism</tissue>
    </source>
</reference>
<dbReference type="AlphaFoldDB" id="A0A6A0HAI5"/>
<evidence type="ECO:0000256" key="5">
    <source>
        <dbReference type="ARBA" id="ARBA00023065"/>
    </source>
</evidence>
<comment type="function">
    <text evidence="7">Binds and deliver cytosolic copper to the copper ATPase proteins. May be important in cellular antioxidant defense.</text>
</comment>
<dbReference type="Proteomes" id="UP000711488">
    <property type="component" value="Unassembled WGS sequence"/>
</dbReference>
<comment type="caution">
    <text evidence="13">The sequence shown here is derived from an EMBL/GenBank/DDBJ whole genome shotgun (WGS) entry which is preliminary data.</text>
</comment>
<dbReference type="PROSITE" id="PS50846">
    <property type="entry name" value="HMA_2"/>
    <property type="match status" value="1"/>
</dbReference>
<reference evidence="13" key="1">
    <citation type="submission" date="2014-08" db="EMBL/GenBank/DDBJ databases">
        <authorList>
            <person name="Murali S."/>
            <person name="Richards S."/>
            <person name="Bandaranaike D."/>
            <person name="Bellair M."/>
            <person name="Blankenburg K."/>
            <person name="Chao H."/>
            <person name="Dinh H."/>
            <person name="Doddapaneni H."/>
            <person name="Dugan-Rocha S."/>
            <person name="Elkadiri S."/>
            <person name="Gnanaolivu R."/>
            <person name="Hughes D."/>
            <person name="Lee S."/>
            <person name="Li M."/>
            <person name="Ming W."/>
            <person name="Munidasa M."/>
            <person name="Muniz J."/>
            <person name="Nguyen L."/>
            <person name="Osuji N."/>
            <person name="Pu L.-L."/>
            <person name="Puazo M."/>
            <person name="Skinner E."/>
            <person name="Qu C."/>
            <person name="Quiroz J."/>
            <person name="Raj R."/>
            <person name="Weissenberger G."/>
            <person name="Xin Y."/>
            <person name="Zou X."/>
            <person name="Han Y."/>
            <person name="Worley K."/>
            <person name="Muzny D."/>
            <person name="Gibbs R."/>
        </authorList>
    </citation>
    <scope>NUCLEOTIDE SEQUENCE</scope>
    <source>
        <strain evidence="13">HAZT.00-mixed</strain>
        <tissue evidence="13">Whole organism</tissue>
    </source>
</reference>
<evidence type="ECO:0000256" key="4">
    <source>
        <dbReference type="ARBA" id="ARBA00023008"/>
    </source>
</evidence>
<comment type="similarity">
    <text evidence="8">Belongs to the ATX1 family.</text>
</comment>
<dbReference type="CDD" id="cd00371">
    <property type="entry name" value="HMA"/>
    <property type="match status" value="1"/>
</dbReference>
<dbReference type="PANTHER" id="PTHR46365">
    <property type="entry name" value="COPPER TRANSPORT PROTEIN ATOX1"/>
    <property type="match status" value="1"/>
</dbReference>
<dbReference type="InterPro" id="IPR051881">
    <property type="entry name" value="Copper_transport_ATOX1-like"/>
</dbReference>
<sequence length="78" mass="8459">MLAVKTNRWVYEFDVAMTCEGCSGAAQRVLGKLGDKVSKVDIDLPNKKVYVTSASLSAEELTETLKKTGKDVSYIGSL</sequence>
<evidence type="ECO:0000256" key="8">
    <source>
        <dbReference type="ARBA" id="ARBA00038171"/>
    </source>
</evidence>
<evidence type="ECO:0000256" key="11">
    <source>
        <dbReference type="ARBA" id="ARBA00046351"/>
    </source>
</evidence>
<organism evidence="13">
    <name type="scientific">Hyalella azteca</name>
    <name type="common">Amphipod</name>
    <dbReference type="NCBI Taxonomy" id="294128"/>
    <lineage>
        <taxon>Eukaryota</taxon>
        <taxon>Metazoa</taxon>
        <taxon>Ecdysozoa</taxon>
        <taxon>Arthropoda</taxon>
        <taxon>Crustacea</taxon>
        <taxon>Multicrustacea</taxon>
        <taxon>Malacostraca</taxon>
        <taxon>Eumalacostraca</taxon>
        <taxon>Peracarida</taxon>
        <taxon>Amphipoda</taxon>
        <taxon>Senticaudata</taxon>
        <taxon>Talitrida</taxon>
        <taxon>Talitroidea</taxon>
        <taxon>Hyalellidae</taxon>
        <taxon>Hyalella</taxon>
    </lineage>
</organism>